<dbReference type="CDD" id="cd11019">
    <property type="entry name" value="OsENODL1_like"/>
    <property type="match status" value="1"/>
</dbReference>
<feature type="signal peptide" evidence="10">
    <location>
        <begin position="1"/>
        <end position="25"/>
    </location>
</feature>
<gene>
    <name evidence="12" type="ORF">LUZ61_002120</name>
</gene>
<comment type="similarity">
    <text evidence="8">Belongs to the early nodulin-like (ENODL) family.</text>
</comment>
<evidence type="ECO:0000256" key="5">
    <source>
        <dbReference type="ARBA" id="ARBA00023157"/>
    </source>
</evidence>
<evidence type="ECO:0000256" key="10">
    <source>
        <dbReference type="SAM" id="SignalP"/>
    </source>
</evidence>
<evidence type="ECO:0000256" key="4">
    <source>
        <dbReference type="ARBA" id="ARBA00023136"/>
    </source>
</evidence>
<dbReference type="InterPro" id="IPR003245">
    <property type="entry name" value="Phytocyanin_dom"/>
</dbReference>
<dbReference type="PROSITE" id="PS51485">
    <property type="entry name" value="PHYTOCYANIN"/>
    <property type="match status" value="1"/>
</dbReference>
<keyword evidence="5" id="KW-1015">Disulfide bond</keyword>
<evidence type="ECO:0000256" key="6">
    <source>
        <dbReference type="ARBA" id="ARBA00023180"/>
    </source>
</evidence>
<name>A0AAD5ZIE3_9POAL</name>
<evidence type="ECO:0000256" key="7">
    <source>
        <dbReference type="ARBA" id="ARBA00023288"/>
    </source>
</evidence>
<evidence type="ECO:0000256" key="2">
    <source>
        <dbReference type="ARBA" id="ARBA00022622"/>
    </source>
</evidence>
<proteinExistence type="inferred from homology"/>
<keyword evidence="4" id="KW-0472">Membrane</keyword>
<reference evidence="12 13" key="1">
    <citation type="journal article" date="2022" name="Cell">
        <title>Repeat-based holocentromeres influence genome architecture and karyotype evolution.</title>
        <authorList>
            <person name="Hofstatter P.G."/>
            <person name="Thangavel G."/>
            <person name="Lux T."/>
            <person name="Neumann P."/>
            <person name="Vondrak T."/>
            <person name="Novak P."/>
            <person name="Zhang M."/>
            <person name="Costa L."/>
            <person name="Castellani M."/>
            <person name="Scott A."/>
            <person name="Toegelov H."/>
            <person name="Fuchs J."/>
            <person name="Mata-Sucre Y."/>
            <person name="Dias Y."/>
            <person name="Vanzela A.L.L."/>
            <person name="Huettel B."/>
            <person name="Almeida C.C.S."/>
            <person name="Simkova H."/>
            <person name="Souza G."/>
            <person name="Pedrosa-Harand A."/>
            <person name="Macas J."/>
            <person name="Mayer K.F.X."/>
            <person name="Houben A."/>
            <person name="Marques A."/>
        </authorList>
    </citation>
    <scope>NUCLEOTIDE SEQUENCE [LARGE SCALE GENOMIC DNA]</scope>
    <source>
        <strain evidence="12">RhyTen1mFocal</strain>
    </source>
</reference>
<comment type="subcellular location">
    <subcellularLocation>
        <location evidence="9">Endomembrane system</location>
        <topology evidence="9">Lipid-anchor</topology>
    </subcellularLocation>
    <subcellularLocation>
        <location evidence="1">Membrane</location>
        <topology evidence="1">Lipid-anchor</topology>
        <topology evidence="1">GPI-anchor</topology>
    </subcellularLocation>
</comment>
<evidence type="ECO:0000256" key="9">
    <source>
        <dbReference type="ARBA" id="ARBA00037868"/>
    </source>
</evidence>
<dbReference type="Proteomes" id="UP001210211">
    <property type="component" value="Unassembled WGS sequence"/>
</dbReference>
<dbReference type="Gene3D" id="2.60.40.420">
    <property type="entry name" value="Cupredoxins - blue copper proteins"/>
    <property type="match status" value="1"/>
</dbReference>
<dbReference type="SUPFAM" id="SSF49503">
    <property type="entry name" value="Cupredoxins"/>
    <property type="match status" value="1"/>
</dbReference>
<evidence type="ECO:0000256" key="3">
    <source>
        <dbReference type="ARBA" id="ARBA00022729"/>
    </source>
</evidence>
<protein>
    <recommendedName>
        <fullName evidence="11">Phytocyanin domain-containing protein</fullName>
    </recommendedName>
</protein>
<dbReference type="PANTHER" id="PTHR33021">
    <property type="entry name" value="BLUE COPPER PROTEIN"/>
    <property type="match status" value="1"/>
</dbReference>
<organism evidence="12 13">
    <name type="scientific">Rhynchospora tenuis</name>
    <dbReference type="NCBI Taxonomy" id="198213"/>
    <lineage>
        <taxon>Eukaryota</taxon>
        <taxon>Viridiplantae</taxon>
        <taxon>Streptophyta</taxon>
        <taxon>Embryophyta</taxon>
        <taxon>Tracheophyta</taxon>
        <taxon>Spermatophyta</taxon>
        <taxon>Magnoliopsida</taxon>
        <taxon>Liliopsida</taxon>
        <taxon>Poales</taxon>
        <taxon>Cyperaceae</taxon>
        <taxon>Cyperoideae</taxon>
        <taxon>Rhynchosporeae</taxon>
        <taxon>Rhynchospora</taxon>
    </lineage>
</organism>
<dbReference type="GO" id="GO:0009055">
    <property type="term" value="F:electron transfer activity"/>
    <property type="evidence" value="ECO:0007669"/>
    <property type="project" value="InterPro"/>
</dbReference>
<dbReference type="GO" id="GO:0005886">
    <property type="term" value="C:plasma membrane"/>
    <property type="evidence" value="ECO:0007669"/>
    <property type="project" value="TreeGrafter"/>
</dbReference>
<sequence length="186" mass="20073">MAPFASFFVSFFVLILSLCLTTAQAKEYLVGGKVNAWAVPASSSDTLNKWAEASRFQVGDSLVWNYDPEKDSVLRVTREAYLACNTTDPMESYKNGSTVVTLNHSGAYYFISGIADNCQKGEKVIVVVMSERHSLHKHLAPAPAPESGADFRAPALAPTAGAQDRVVVSRGMLTLVLGLGLVALRF</sequence>
<keyword evidence="2" id="KW-0336">GPI-anchor</keyword>
<accession>A0AAD5ZIE3</accession>
<dbReference type="FunFam" id="2.60.40.420:FF:000010">
    <property type="entry name" value="Early nodulin-like protein 1"/>
    <property type="match status" value="1"/>
</dbReference>
<dbReference type="PANTHER" id="PTHR33021:SF197">
    <property type="entry name" value="EARLY NODULIN-LIKE PROTEIN 13"/>
    <property type="match status" value="1"/>
</dbReference>
<keyword evidence="3 10" id="KW-0732">Signal</keyword>
<evidence type="ECO:0000313" key="12">
    <source>
        <dbReference type="EMBL" id="KAJ3698415.1"/>
    </source>
</evidence>
<keyword evidence="13" id="KW-1185">Reference proteome</keyword>
<dbReference type="GO" id="GO:0098552">
    <property type="term" value="C:side of membrane"/>
    <property type="evidence" value="ECO:0007669"/>
    <property type="project" value="UniProtKB-KW"/>
</dbReference>
<evidence type="ECO:0000259" key="11">
    <source>
        <dbReference type="PROSITE" id="PS51485"/>
    </source>
</evidence>
<evidence type="ECO:0000256" key="1">
    <source>
        <dbReference type="ARBA" id="ARBA00004589"/>
    </source>
</evidence>
<keyword evidence="6" id="KW-0325">Glycoprotein</keyword>
<dbReference type="InterPro" id="IPR008972">
    <property type="entry name" value="Cupredoxin"/>
</dbReference>
<dbReference type="InterPro" id="IPR039391">
    <property type="entry name" value="Phytocyanin-like"/>
</dbReference>
<feature type="chain" id="PRO_5041909759" description="Phytocyanin domain-containing protein" evidence="10">
    <location>
        <begin position="26"/>
        <end position="186"/>
    </location>
</feature>
<evidence type="ECO:0000313" key="13">
    <source>
        <dbReference type="Proteomes" id="UP001210211"/>
    </source>
</evidence>
<dbReference type="GO" id="GO:0012505">
    <property type="term" value="C:endomembrane system"/>
    <property type="evidence" value="ECO:0007669"/>
    <property type="project" value="UniProtKB-SubCell"/>
</dbReference>
<dbReference type="InterPro" id="IPR041846">
    <property type="entry name" value="ENL_dom"/>
</dbReference>
<dbReference type="Pfam" id="PF02298">
    <property type="entry name" value="Cu_bind_like"/>
    <property type="match status" value="1"/>
</dbReference>
<dbReference type="EMBL" id="JAMRDG010000001">
    <property type="protein sequence ID" value="KAJ3698415.1"/>
    <property type="molecule type" value="Genomic_DNA"/>
</dbReference>
<keyword evidence="7" id="KW-0449">Lipoprotein</keyword>
<evidence type="ECO:0000256" key="8">
    <source>
        <dbReference type="ARBA" id="ARBA00035011"/>
    </source>
</evidence>
<feature type="domain" description="Phytocyanin" evidence="11">
    <location>
        <begin position="26"/>
        <end position="130"/>
    </location>
</feature>
<comment type="caution">
    <text evidence="12">The sequence shown here is derived from an EMBL/GenBank/DDBJ whole genome shotgun (WGS) entry which is preliminary data.</text>
</comment>
<dbReference type="AlphaFoldDB" id="A0AAD5ZIE3"/>